<dbReference type="InterPro" id="IPR002401">
    <property type="entry name" value="Cyt_P450_E_grp-I"/>
</dbReference>
<keyword evidence="4 9" id="KW-0812">Transmembrane</keyword>
<dbReference type="PRINTS" id="PR00385">
    <property type="entry name" value="P450"/>
</dbReference>
<evidence type="ECO:0000256" key="2">
    <source>
        <dbReference type="ARBA" id="ARBA00010617"/>
    </source>
</evidence>
<dbReference type="GO" id="GO:0004497">
    <property type="term" value="F:monooxygenase activity"/>
    <property type="evidence" value="ECO:0007669"/>
    <property type="project" value="InterPro"/>
</dbReference>
<evidence type="ECO:0000259" key="10">
    <source>
        <dbReference type="Pfam" id="PF08268"/>
    </source>
</evidence>
<dbReference type="Gene3D" id="1.10.630.10">
    <property type="entry name" value="Cytochrome P450"/>
    <property type="match status" value="1"/>
</dbReference>
<organism evidence="11">
    <name type="scientific">Arabidopsis thaliana</name>
    <name type="common">Mouse-ear cress</name>
    <dbReference type="NCBI Taxonomy" id="3702"/>
    <lineage>
        <taxon>Eukaryota</taxon>
        <taxon>Viridiplantae</taxon>
        <taxon>Streptophyta</taxon>
        <taxon>Embryophyta</taxon>
        <taxon>Tracheophyta</taxon>
        <taxon>Spermatophyta</taxon>
        <taxon>Magnoliopsida</taxon>
        <taxon>eudicotyledons</taxon>
        <taxon>Gunneridae</taxon>
        <taxon>Pentapetalae</taxon>
        <taxon>rosids</taxon>
        <taxon>malvids</taxon>
        <taxon>Brassicales</taxon>
        <taxon>Brassicaceae</taxon>
        <taxon>Camelineae</taxon>
        <taxon>Arabidopsis</taxon>
    </lineage>
</organism>
<evidence type="ECO:0000256" key="5">
    <source>
        <dbReference type="ARBA" id="ARBA00022723"/>
    </source>
</evidence>
<comment type="cofactor">
    <cofactor evidence="8">
        <name>heme</name>
        <dbReference type="ChEBI" id="CHEBI:30413"/>
    </cofactor>
</comment>
<evidence type="ECO:0000256" key="3">
    <source>
        <dbReference type="ARBA" id="ARBA00022617"/>
    </source>
</evidence>
<dbReference type="InterPro" id="IPR017972">
    <property type="entry name" value="Cyt_P450_CS"/>
</dbReference>
<feature type="transmembrane region" description="Helical" evidence="9">
    <location>
        <begin position="185"/>
        <end position="206"/>
    </location>
</feature>
<evidence type="ECO:0000313" key="11">
    <source>
        <dbReference type="EMBL" id="AAF79335.1"/>
    </source>
</evidence>
<dbReference type="EMBL" id="AC002304">
    <property type="protein sequence ID" value="AAF79335.1"/>
    <property type="molecule type" value="Genomic_DNA"/>
</dbReference>
<comment type="subcellular location">
    <subcellularLocation>
        <location evidence="1">Membrane</location>
        <topology evidence="1">Single-pass membrane protein</topology>
    </subcellularLocation>
</comment>
<protein>
    <submittedName>
        <fullName evidence="11">F14J16.21</fullName>
    </submittedName>
</protein>
<keyword evidence="6 9" id="KW-1133">Transmembrane helix</keyword>
<reference evidence="11" key="3">
    <citation type="submission" date="2000-06" db="EMBL/GenBank/DDBJ databases">
        <authorList>
            <person name="Cheuk R."/>
            <person name="Shinn P."/>
            <person name="Brooks S."/>
            <person name="Buehler E."/>
            <person name="Chao Q."/>
            <person name="Johnson-Hopson C."/>
            <person name="Khan S."/>
            <person name="Kim C."/>
            <person name="Altafi H."/>
            <person name="Bei B."/>
            <person name="Chin C."/>
            <person name="Chiou J."/>
            <person name="Choi E."/>
            <person name="Conn L."/>
            <person name="Conway A."/>
            <person name="Gonzalez A."/>
            <person name="Hansen N."/>
            <person name="Howing B."/>
            <person name="Koo T."/>
            <person name="Lam B."/>
            <person name="Lee J."/>
            <person name="Lenz C."/>
            <person name="Li J."/>
            <person name="Liu A."/>
            <person name="Liu J."/>
            <person name="Liu S."/>
            <person name="Mukharsky N."/>
            <person name="Nguyen M."/>
            <person name="Palm C."/>
            <person name="Pham P."/>
            <person name="Sakano H."/>
            <person name="Schwartz J."/>
            <person name="Southwick A."/>
            <person name="Thaveri A."/>
            <person name="Toriumi M."/>
            <person name="Vaysberg M."/>
            <person name="Yu G."/>
            <person name="Davis R."/>
            <person name="Federspiel N."/>
            <person name="Theologis A."/>
            <person name="Ecker J."/>
        </authorList>
    </citation>
    <scope>NUCLEOTIDE SEQUENCE</scope>
</reference>
<dbReference type="NCBIfam" id="TIGR01640">
    <property type="entry name" value="F_box_assoc_1"/>
    <property type="match status" value="1"/>
</dbReference>
<dbReference type="CDD" id="cd11043">
    <property type="entry name" value="CYP90-like"/>
    <property type="match status" value="1"/>
</dbReference>
<name>Q9LG17_ARATH</name>
<dbReference type="AlphaFoldDB" id="Q9LG17"/>
<dbReference type="InterPro" id="IPR001128">
    <property type="entry name" value="Cyt_P450"/>
</dbReference>
<dbReference type="GO" id="GO:0016705">
    <property type="term" value="F:oxidoreductase activity, acting on paired donors, with incorporation or reduction of molecular oxygen"/>
    <property type="evidence" value="ECO:0007669"/>
    <property type="project" value="InterPro"/>
</dbReference>
<dbReference type="GO" id="GO:0016020">
    <property type="term" value="C:membrane"/>
    <property type="evidence" value="ECO:0007669"/>
    <property type="project" value="UniProtKB-SubCell"/>
</dbReference>
<keyword evidence="9" id="KW-0472">Membrane</keyword>
<dbReference type="SUPFAM" id="SSF48264">
    <property type="entry name" value="Cytochrome P450"/>
    <property type="match status" value="1"/>
</dbReference>
<dbReference type="PANTHER" id="PTHR24286">
    <property type="entry name" value="CYTOCHROME P450 26"/>
    <property type="match status" value="1"/>
</dbReference>
<dbReference type="InterPro" id="IPR013187">
    <property type="entry name" value="F-box-assoc_dom_typ3"/>
</dbReference>
<dbReference type="PRINTS" id="PR00463">
    <property type="entry name" value="EP450I"/>
</dbReference>
<evidence type="ECO:0000256" key="7">
    <source>
        <dbReference type="ARBA" id="ARBA00023004"/>
    </source>
</evidence>
<dbReference type="Pfam" id="PF00067">
    <property type="entry name" value="p450"/>
    <property type="match status" value="2"/>
</dbReference>
<proteinExistence type="inferred from homology"/>
<evidence type="ECO:0000256" key="8">
    <source>
        <dbReference type="PIRSR" id="PIRSR602401-1"/>
    </source>
</evidence>
<dbReference type="InterPro" id="IPR036396">
    <property type="entry name" value="Cyt_P450_sf"/>
</dbReference>
<dbReference type="ExpressionAtlas" id="Q9LG17">
    <property type="expression patterns" value="baseline and differential"/>
</dbReference>
<keyword evidence="5 8" id="KW-0479">Metal-binding</keyword>
<accession>Q9LG17</accession>
<reference key="1">
    <citation type="journal article" date="2000" name="Nature">
        <title>Sequence and analysis of chromosome 1 of the plant Arabidopsis thaliana.</title>
        <authorList>
            <person name="Theologis A."/>
            <person name="Ecker J.R."/>
            <person name="Palm C.J."/>
            <person name="Federspiel N.A."/>
            <person name="Kaul S."/>
            <person name="White O."/>
            <person name="Alonso J."/>
            <person name="Altafi H."/>
            <person name="Araujo R."/>
            <person name="Bowman C.L."/>
            <person name="Brooks S.Y."/>
            <person name="Buehler E."/>
            <person name="Chan A."/>
            <person name="Chao Q."/>
            <person name="Chen H."/>
            <person name="Cheuk R.F."/>
            <person name="Chin C.W."/>
            <person name="Chung M.K."/>
            <person name="Conn L."/>
            <person name="Conway A.B."/>
            <person name="Conway A.R."/>
            <person name="Creasy T.H."/>
            <person name="Dewar K."/>
            <person name="Dunn P."/>
            <person name="Etgu P."/>
            <person name="Feldblyum T.V."/>
            <person name="Feng J."/>
            <person name="Fong B."/>
            <person name="Fujii C.Y."/>
            <person name="Gill J.E."/>
            <person name="Goldsmith A.D."/>
            <person name="Haas B."/>
            <person name="Hansen N.F."/>
            <person name="Hughes B."/>
            <person name="Huizar L."/>
            <person name="Hunter J.L."/>
            <person name="Jenkins J."/>
            <person name="Johnson-Hopson C."/>
            <person name="Khan S."/>
            <person name="Khaykin E."/>
            <person name="Kim C.J."/>
            <person name="Koo H.L."/>
            <person name="Kremenetskaia I."/>
            <person name="Kurtz D.B."/>
            <person name="Kwan A."/>
            <person name="Lam B."/>
            <person name="Langin-Hooper S."/>
            <person name="Lee A."/>
            <person name="Lee J.M."/>
            <person name="Lenz C.A."/>
            <person name="Li J.H."/>
            <person name="Li Y."/>
            <person name="Lin X."/>
            <person name="Liu S.X."/>
            <person name="Liu Z.A."/>
            <person name="Luros J.S."/>
            <person name="Maiti R."/>
            <person name="Marziali A."/>
            <person name="Militscher J."/>
            <person name="Miranda M."/>
            <person name="Nguyen M."/>
            <person name="Nierman W.C."/>
            <person name="Osborne B.I."/>
            <person name="Pai G."/>
            <person name="Peterson J."/>
            <person name="Pham P.K."/>
            <person name="Rizzo M."/>
            <person name="Rooney T."/>
            <person name="Rowley D."/>
            <person name="Sakano H."/>
            <person name="Salzberg S.L."/>
            <person name="Schwartz J.R."/>
            <person name="Shinn P."/>
            <person name="Southwick A.M."/>
            <person name="Sun H."/>
            <person name="Tallon L.J."/>
            <person name="Tambunga G."/>
            <person name="Toriumi M.J."/>
            <person name="Town C.D."/>
            <person name="Utterback T."/>
            <person name="Van Aken S."/>
            <person name="Vaysberg M."/>
            <person name="Vysotskaia V.S."/>
            <person name="Walker M."/>
            <person name="Wu D."/>
            <person name="Yu G."/>
            <person name="Fraser C.M."/>
            <person name="Venter J.C."/>
            <person name="Davis R.W."/>
        </authorList>
    </citation>
    <scope>NUCLEOTIDE SEQUENCE [LARGE SCALE GENOMIC DNA]</scope>
    <source>
        <strain>cv. Columbia</strain>
    </source>
</reference>
<dbReference type="GO" id="GO:0020037">
    <property type="term" value="F:heme binding"/>
    <property type="evidence" value="ECO:0007669"/>
    <property type="project" value="InterPro"/>
</dbReference>
<dbReference type="InterPro" id="IPR017451">
    <property type="entry name" value="F-box-assoc_interact_dom"/>
</dbReference>
<dbReference type="PROSITE" id="PS00086">
    <property type="entry name" value="CYTOCHROME_P450"/>
    <property type="match status" value="1"/>
</dbReference>
<feature type="domain" description="F-box associated beta-propeller type 3" evidence="10">
    <location>
        <begin position="3"/>
        <end position="184"/>
    </location>
</feature>
<feature type="binding site" description="axial binding residue" evidence="8">
    <location>
        <position position="673"/>
    </location>
    <ligand>
        <name>heme</name>
        <dbReference type="ChEBI" id="CHEBI:30413"/>
    </ligand>
    <ligandPart>
        <name>Fe</name>
        <dbReference type="ChEBI" id="CHEBI:18248"/>
    </ligandPart>
</feature>
<evidence type="ECO:0000256" key="6">
    <source>
        <dbReference type="ARBA" id="ARBA00022989"/>
    </source>
</evidence>
<reference evidence="11" key="2">
    <citation type="submission" date="2000-05" db="EMBL/GenBank/DDBJ databases">
        <title>Genomic sequence for Arabidopsis thaliana BAC F14J16 from chromosome I.</title>
        <authorList>
            <person name="Shinn P."/>
            <person name="Brooks S."/>
            <person name="Buehler E."/>
            <person name="Chao Q."/>
            <person name="Johnson-Hopson C."/>
            <person name="Khan S."/>
            <person name="Kim C."/>
            <person name="Altafi H."/>
            <person name="Bei Q."/>
            <person name="Chin C."/>
            <person name="Chiou J."/>
            <person name="Choi E."/>
            <person name="Conn L."/>
            <person name="Conway A."/>
            <person name="Gonzales A."/>
            <person name="Hansen N."/>
            <person name="Howing B."/>
            <person name="Koo T."/>
            <person name="Lam B."/>
            <person name="Lee J."/>
            <person name="Lenz C."/>
            <person name="Li J."/>
            <person name="Liu A."/>
            <person name="Liu K."/>
            <person name="Liu S."/>
            <person name="Mukharsky N."/>
            <person name="Nguyen M."/>
            <person name="Palm C."/>
            <person name="Pham P."/>
            <person name="Sakano H."/>
            <person name="Schwartz J."/>
            <person name="Southwick A."/>
            <person name="Thaveri A."/>
            <person name="Toriumi M."/>
            <person name="Vaysberg M."/>
            <person name="Yu G."/>
            <person name="Federspiel N.A."/>
            <person name="Theologis A."/>
            <person name="Ecker J.R."/>
        </authorList>
    </citation>
    <scope>NUCLEOTIDE SEQUENCE</scope>
</reference>
<dbReference type="Pfam" id="PF08268">
    <property type="entry name" value="FBA_3"/>
    <property type="match status" value="1"/>
</dbReference>
<sequence length="735" mass="84662">MPEHWVFVPKPHEVGSWKKVPSDFCPFIPVRRGQCINGVTYYLAWIDMYNSVLVSFDIRSEELTMSQIPRRDDGDGSRKNVSLIEYGGKVTLLDSNHLRDKGMLVLRVLEDAGINKEWSKKTMVLHPYQLHLVQVDIIFNVNGTSQSGKLVLIPQVLVSPFHILCYDLQRNDMRKIEIKDIMKEMWGVALSFVIALVVVKISLWLYRWANPNCSGKLPPGSMGFPVIGETVEFFKPYSFNEIHPFVKKRMFKLVFIKSAGFKNLHGGSLFRTNILGSKTIVSTDPEVNFEILKQENRCFIMSYPEALVRIFGKDNLFFKQGKDFHRYMRHIALQLLGPECLKQRFIQQIDIATSEHLKSVSFQGVVDVKDTSGRLILEQMILMIISNIKPETKSKLIESFRDFSFDLVRSPFDPSFWNALYNGLMLKDFVWLLNILDPLFYVKARSNVMKMLKRMFKERREEATSDDSKYGDFMETMIYEVEKEGDTINEERSVELILSLLIASYETTSTMTALTVKFIAENPKVLMELKREHETILQNRADKESGVTWKEYRSMMNFTHMVINESLRLGSLSPAMFRKAVNDVEIKGKFRSLFCVIKITISLLPNDLIQNRVVVAGYTIPAGWIVLVVPSLLHYDPQIYEQPCEFNPWRWEGKELLSGSKTFMAFGGGARLCAGAEFARLQMAIFLHHLVTTYDFSLIDKSYIIRAPLLRFSKPIRITISENPLSSSHQNANLF</sequence>
<keyword evidence="7 8" id="KW-0408">Iron</keyword>
<dbReference type="PANTHER" id="PTHR24286:SF339">
    <property type="entry name" value="CYTOCHROME P450 FAMILY PROTEIN-RELATED"/>
    <property type="match status" value="1"/>
</dbReference>
<dbReference type="GO" id="GO:0005506">
    <property type="term" value="F:iron ion binding"/>
    <property type="evidence" value="ECO:0007669"/>
    <property type="project" value="InterPro"/>
</dbReference>
<evidence type="ECO:0000256" key="9">
    <source>
        <dbReference type="SAM" id="Phobius"/>
    </source>
</evidence>
<comment type="similarity">
    <text evidence="2">Belongs to the cytochrome P450 family.</text>
</comment>
<evidence type="ECO:0000256" key="1">
    <source>
        <dbReference type="ARBA" id="ARBA00004167"/>
    </source>
</evidence>
<evidence type="ECO:0000256" key="4">
    <source>
        <dbReference type="ARBA" id="ARBA00022692"/>
    </source>
</evidence>
<keyword evidence="3 8" id="KW-0349">Heme</keyword>